<accession>A0A150H254</accession>
<name>A0A150H254_GONPE</name>
<dbReference type="Proteomes" id="UP000075714">
    <property type="component" value="Unassembled WGS sequence"/>
</dbReference>
<feature type="region of interest" description="Disordered" evidence="2">
    <location>
        <begin position="92"/>
        <end position="167"/>
    </location>
</feature>
<protein>
    <submittedName>
        <fullName evidence="3">Uncharacterized protein</fullName>
    </submittedName>
</protein>
<keyword evidence="1" id="KW-0175">Coiled coil</keyword>
<dbReference type="EMBL" id="LSYV01000002">
    <property type="protein sequence ID" value="KXZ56236.1"/>
    <property type="molecule type" value="Genomic_DNA"/>
</dbReference>
<sequence>MSFLQSTLETMELAAGGELSVERAKLQELQRALGGLDAAKSRPAETTDELVLASELDKLEEQLAAVEQQIATADNGTKQLLTAAVSTTMRAAGDLQAAGPSAPGPSTSSSSSAAASDGAAHSSSSANPSAASGPGVSGPLATGLLPVAEQEADEQAEVLGQGTAPES</sequence>
<evidence type="ECO:0000256" key="2">
    <source>
        <dbReference type="SAM" id="MobiDB-lite"/>
    </source>
</evidence>
<feature type="compositionally biased region" description="Low complexity" evidence="2">
    <location>
        <begin position="97"/>
        <end position="141"/>
    </location>
</feature>
<dbReference type="OrthoDB" id="548932at2759"/>
<proteinExistence type="predicted"/>
<evidence type="ECO:0000313" key="4">
    <source>
        <dbReference type="Proteomes" id="UP000075714"/>
    </source>
</evidence>
<evidence type="ECO:0000256" key="1">
    <source>
        <dbReference type="SAM" id="Coils"/>
    </source>
</evidence>
<evidence type="ECO:0000313" key="3">
    <source>
        <dbReference type="EMBL" id="KXZ56236.1"/>
    </source>
</evidence>
<dbReference type="AlphaFoldDB" id="A0A150H254"/>
<gene>
    <name evidence="3" type="ORF">GPECTOR_1g205</name>
</gene>
<keyword evidence="4" id="KW-1185">Reference proteome</keyword>
<organism evidence="3 4">
    <name type="scientific">Gonium pectorale</name>
    <name type="common">Green alga</name>
    <dbReference type="NCBI Taxonomy" id="33097"/>
    <lineage>
        <taxon>Eukaryota</taxon>
        <taxon>Viridiplantae</taxon>
        <taxon>Chlorophyta</taxon>
        <taxon>core chlorophytes</taxon>
        <taxon>Chlorophyceae</taxon>
        <taxon>CS clade</taxon>
        <taxon>Chlamydomonadales</taxon>
        <taxon>Volvocaceae</taxon>
        <taxon>Gonium</taxon>
    </lineage>
</organism>
<feature type="coiled-coil region" evidence="1">
    <location>
        <begin position="49"/>
        <end position="76"/>
    </location>
</feature>
<reference evidence="4" key="1">
    <citation type="journal article" date="2016" name="Nat. Commun.">
        <title>The Gonium pectorale genome demonstrates co-option of cell cycle regulation during the evolution of multicellularity.</title>
        <authorList>
            <person name="Hanschen E.R."/>
            <person name="Marriage T.N."/>
            <person name="Ferris P.J."/>
            <person name="Hamaji T."/>
            <person name="Toyoda A."/>
            <person name="Fujiyama A."/>
            <person name="Neme R."/>
            <person name="Noguchi H."/>
            <person name="Minakuchi Y."/>
            <person name="Suzuki M."/>
            <person name="Kawai-Toyooka H."/>
            <person name="Smith D.R."/>
            <person name="Sparks H."/>
            <person name="Anderson J."/>
            <person name="Bakaric R."/>
            <person name="Luria V."/>
            <person name="Karger A."/>
            <person name="Kirschner M.W."/>
            <person name="Durand P.M."/>
            <person name="Michod R.E."/>
            <person name="Nozaki H."/>
            <person name="Olson B.J."/>
        </authorList>
    </citation>
    <scope>NUCLEOTIDE SEQUENCE [LARGE SCALE GENOMIC DNA]</scope>
    <source>
        <strain evidence="4">NIES-2863</strain>
    </source>
</reference>
<comment type="caution">
    <text evidence="3">The sequence shown here is derived from an EMBL/GenBank/DDBJ whole genome shotgun (WGS) entry which is preliminary data.</text>
</comment>